<evidence type="ECO:0000313" key="3">
    <source>
        <dbReference type="EMBL" id="QXJ23200.1"/>
    </source>
</evidence>
<feature type="region of interest" description="Disordered" evidence="1">
    <location>
        <begin position="275"/>
        <end position="322"/>
    </location>
</feature>
<evidence type="ECO:0000259" key="2">
    <source>
        <dbReference type="Pfam" id="PF00326"/>
    </source>
</evidence>
<feature type="domain" description="Peptidase S9 prolyl oligopeptidase catalytic" evidence="2">
    <location>
        <begin position="124"/>
        <end position="244"/>
    </location>
</feature>
<dbReference type="RefSeq" id="WP_231328880.1">
    <property type="nucleotide sequence ID" value="NZ_CP059572.1"/>
</dbReference>
<dbReference type="SUPFAM" id="SSF53474">
    <property type="entry name" value="alpha/beta-Hydrolases"/>
    <property type="match status" value="1"/>
</dbReference>
<evidence type="ECO:0000256" key="1">
    <source>
        <dbReference type="SAM" id="MobiDB-lite"/>
    </source>
</evidence>
<dbReference type="Gene3D" id="3.40.50.1820">
    <property type="entry name" value="alpha/beta hydrolase"/>
    <property type="match status" value="1"/>
</dbReference>
<dbReference type="InterPro" id="IPR001375">
    <property type="entry name" value="Peptidase_S9_cat"/>
</dbReference>
<sequence>MSGDDPIDFTLPVHGTAAGVAYIALPPTAVDAVASGPPHLIVAWPGFDPPRTAGALAAAVPMTGVPAWRVFLDLGQAPGGLGSGAILETETIDAYCDAMERAVDRLPDTVAHLRHDLGVPDGPLGLAGFSAGASAALLAVARGPMPIATAALIAPVIAPSRAARAVETRAARDRAWTDTARARADRLDLSALTDDIAARDTALLLIAGAKDRVVPPGEVTALCDSLRKAGAPAAESVTLRMGHALTPEPGTEPTPPITEAVRVDSVLTDWFRDRLASPPSEDVPPFQFNLPDPPAPAPAPTQNPAPLHPDETLPRATAAHPH</sequence>
<feature type="compositionally biased region" description="Pro residues" evidence="1">
    <location>
        <begin position="291"/>
        <end position="307"/>
    </location>
</feature>
<dbReference type="Pfam" id="PF00326">
    <property type="entry name" value="Peptidase_S9"/>
    <property type="match status" value="1"/>
</dbReference>
<reference evidence="3" key="1">
    <citation type="submission" date="2020-07" db="EMBL/GenBank/DDBJ databases">
        <authorList>
            <person name="Tarantini F.S."/>
            <person name="Hong K.W."/>
            <person name="Chan K.G."/>
        </authorList>
    </citation>
    <scope>NUCLEOTIDE SEQUENCE</scope>
    <source>
        <strain evidence="3">32-07</strain>
    </source>
</reference>
<dbReference type="Proteomes" id="UP001049518">
    <property type="component" value="Chromosome"/>
</dbReference>
<name>A0ABX8QWH1_9ACTN</name>
<proteinExistence type="predicted"/>
<accession>A0ABX8QWH1</accession>
<dbReference type="InterPro" id="IPR029058">
    <property type="entry name" value="AB_hydrolase_fold"/>
</dbReference>
<protein>
    <submittedName>
        <fullName evidence="3">Prolyl oligopeptidase family serine peptidase</fullName>
    </submittedName>
</protein>
<evidence type="ECO:0000313" key="4">
    <source>
        <dbReference type="Proteomes" id="UP001049518"/>
    </source>
</evidence>
<keyword evidence="4" id="KW-1185">Reference proteome</keyword>
<gene>
    <name evidence="3" type="ORF">AGRA3207_004327</name>
</gene>
<organism evidence="3 4">
    <name type="scientific">Actinomadura graeca</name>
    <dbReference type="NCBI Taxonomy" id="2750812"/>
    <lineage>
        <taxon>Bacteria</taxon>
        <taxon>Bacillati</taxon>
        <taxon>Actinomycetota</taxon>
        <taxon>Actinomycetes</taxon>
        <taxon>Streptosporangiales</taxon>
        <taxon>Thermomonosporaceae</taxon>
        <taxon>Actinomadura</taxon>
    </lineage>
</organism>
<dbReference type="EMBL" id="CP059572">
    <property type="protein sequence ID" value="QXJ23200.1"/>
    <property type="molecule type" value="Genomic_DNA"/>
</dbReference>